<dbReference type="GO" id="GO:0000226">
    <property type="term" value="P:microtubule cytoskeleton organization"/>
    <property type="evidence" value="ECO:0007669"/>
    <property type="project" value="TreeGrafter"/>
</dbReference>
<dbReference type="PANTHER" id="PTHR28190:SF2">
    <property type="entry name" value="MIGRATION PROTEIN, PUTATIVE (AFU_ORTHOLOGUE AFUA_2G07730)-RELATED"/>
    <property type="match status" value="1"/>
</dbReference>
<dbReference type="Proteomes" id="UP000033483">
    <property type="component" value="Unassembled WGS sequence"/>
</dbReference>
<feature type="compositionally biased region" description="Basic and acidic residues" evidence="1">
    <location>
        <begin position="372"/>
        <end position="388"/>
    </location>
</feature>
<feature type="compositionally biased region" description="Acidic residues" evidence="1">
    <location>
        <begin position="1"/>
        <end position="10"/>
    </location>
</feature>
<dbReference type="PANTHER" id="PTHR28190">
    <property type="entry name" value="NUCLEAR MIGRATION PROTEIN NUM1"/>
    <property type="match status" value="1"/>
</dbReference>
<feature type="region of interest" description="Disordered" evidence="1">
    <location>
        <begin position="346"/>
        <end position="401"/>
    </location>
</feature>
<gene>
    <name evidence="2" type="ORF">TD95_005440</name>
</gene>
<dbReference type="InterPro" id="IPR053005">
    <property type="entry name" value="Nuclear_Pos-Cytoskel_Interact"/>
</dbReference>
<dbReference type="OrthoDB" id="2149224at2759"/>
<dbReference type="AlphaFoldDB" id="A0A0F4ZG25"/>
<sequence>MTAWETEDEYSGPIMPATLPTPAHSDEQENLEATIVSTTKESRSLKRQLSLLEGGTSSAIGDLSKERDEAVESITDAKKRLEAAQRKIRAQEEDSQRVHSLWSKEKDEWEEERRKFERKVHVAESRLKMLLEEVALYQAEQQNSPQGQTTESEADDSTDREGDAASIRTRRTMSISNSIRLSVISNSRGLNSLADELNFGDDDDWQTDYDDRRESMVSINPYRHTRSFSRESTLSVARRHMRTQSIQSIDNLQRPGSVARGSLIPPHSPVPELNEDALSTTGTVKCGDDTESLHEGSVADITVLERADSPPMIIKVEYVDSGIQFSPPASPVQSLKFEYVDSGIQFSPPPSPRLESIPELDLESESEPELEPEAKPEPEAESEPKPEYVDSGIQFSPPPSPKMDPIFEQAVSVPAVAVQVQMSRVCVEVPPRIAEIEANQRRKRVAVEQAAAINEAVAVAAVAPLPSRPMVSCGSQTITPPSPPTTPTSLMEIVSITPIPVAKIRKPTIEKPAMATSCTQTDPMAEPVAVP</sequence>
<protein>
    <submittedName>
        <fullName evidence="2">Uncharacterized protein</fullName>
    </submittedName>
</protein>
<evidence type="ECO:0000256" key="1">
    <source>
        <dbReference type="SAM" id="MobiDB-lite"/>
    </source>
</evidence>
<evidence type="ECO:0000313" key="2">
    <source>
        <dbReference type="EMBL" id="KKA29482.1"/>
    </source>
</evidence>
<dbReference type="GO" id="GO:0005739">
    <property type="term" value="C:mitochondrion"/>
    <property type="evidence" value="ECO:0007669"/>
    <property type="project" value="TreeGrafter"/>
</dbReference>
<dbReference type="GO" id="GO:0005938">
    <property type="term" value="C:cell cortex"/>
    <property type="evidence" value="ECO:0007669"/>
    <property type="project" value="TreeGrafter"/>
</dbReference>
<feature type="region of interest" description="Disordered" evidence="1">
    <location>
        <begin position="139"/>
        <end position="169"/>
    </location>
</feature>
<keyword evidence="3" id="KW-1185">Reference proteome</keyword>
<feature type="region of interest" description="Disordered" evidence="1">
    <location>
        <begin position="89"/>
        <end position="115"/>
    </location>
</feature>
<evidence type="ECO:0000313" key="3">
    <source>
        <dbReference type="Proteomes" id="UP000033483"/>
    </source>
</evidence>
<dbReference type="EMBL" id="LAEV01000811">
    <property type="protein sequence ID" value="KKA29482.1"/>
    <property type="molecule type" value="Genomic_DNA"/>
</dbReference>
<comment type="caution">
    <text evidence="2">The sequence shown here is derived from an EMBL/GenBank/DDBJ whole genome shotgun (WGS) entry which is preliminary data.</text>
</comment>
<proteinExistence type="predicted"/>
<accession>A0A0F4ZG25</accession>
<feature type="compositionally biased region" description="Acidic residues" evidence="1">
    <location>
        <begin position="358"/>
        <end position="371"/>
    </location>
</feature>
<reference evidence="2 3" key="1">
    <citation type="submission" date="2015-03" db="EMBL/GenBank/DDBJ databases">
        <authorList>
            <person name="Radwan O."/>
            <person name="Al-Naeli F.A."/>
            <person name="Rendon G.A."/>
            <person name="Fields C."/>
        </authorList>
    </citation>
    <scope>NUCLEOTIDE SEQUENCE [LARGE SCALE GENOMIC DNA]</scope>
    <source>
        <strain evidence="2">CR-DP1</strain>
    </source>
</reference>
<feature type="region of interest" description="Disordered" evidence="1">
    <location>
        <begin position="1"/>
        <end position="29"/>
    </location>
</feature>
<organism evidence="2 3">
    <name type="scientific">Thielaviopsis punctulata</name>
    <dbReference type="NCBI Taxonomy" id="72032"/>
    <lineage>
        <taxon>Eukaryota</taxon>
        <taxon>Fungi</taxon>
        <taxon>Dikarya</taxon>
        <taxon>Ascomycota</taxon>
        <taxon>Pezizomycotina</taxon>
        <taxon>Sordariomycetes</taxon>
        <taxon>Hypocreomycetidae</taxon>
        <taxon>Microascales</taxon>
        <taxon>Ceratocystidaceae</taxon>
        <taxon>Thielaviopsis</taxon>
    </lineage>
</organism>
<feature type="compositionally biased region" description="Polar residues" evidence="1">
    <location>
        <begin position="139"/>
        <end position="151"/>
    </location>
</feature>
<name>A0A0F4ZG25_9PEZI</name>
<dbReference type="GO" id="GO:0015631">
    <property type="term" value="F:tubulin binding"/>
    <property type="evidence" value="ECO:0007669"/>
    <property type="project" value="TreeGrafter"/>
</dbReference>
<feature type="non-terminal residue" evidence="2">
    <location>
        <position position="531"/>
    </location>
</feature>